<organism evidence="6 11">
    <name type="scientific">Phytophthora rubi</name>
    <dbReference type="NCBI Taxonomy" id="129364"/>
    <lineage>
        <taxon>Eukaryota</taxon>
        <taxon>Sar</taxon>
        <taxon>Stramenopiles</taxon>
        <taxon>Oomycota</taxon>
        <taxon>Peronosporomycetes</taxon>
        <taxon>Peronosporales</taxon>
        <taxon>Peronosporaceae</taxon>
        <taxon>Phytophthora</taxon>
    </lineage>
</organism>
<keyword evidence="4 5" id="KW-0732">Signal</keyword>
<keyword evidence="10" id="KW-1185">Reference proteome</keyword>
<evidence type="ECO:0000313" key="10">
    <source>
        <dbReference type="Proteomes" id="UP000434957"/>
    </source>
</evidence>
<dbReference type="InterPro" id="IPR031825">
    <property type="entry name" value="RXLR"/>
</dbReference>
<comment type="caution">
    <text evidence="6">The sequence shown here is derived from an EMBL/GenBank/DDBJ whole genome shotgun (WGS) entry which is preliminary data.</text>
</comment>
<feature type="chain" id="PRO_5033920461" description="RxLR effector protein" evidence="5">
    <location>
        <begin position="25"/>
        <end position="123"/>
    </location>
</feature>
<evidence type="ECO:0000256" key="4">
    <source>
        <dbReference type="ARBA" id="ARBA00022729"/>
    </source>
</evidence>
<evidence type="ECO:0000313" key="7">
    <source>
        <dbReference type="EMBL" id="KAE9050746.1"/>
    </source>
</evidence>
<protein>
    <recommendedName>
        <fullName evidence="5">RxLR effector protein</fullName>
    </recommendedName>
</protein>
<evidence type="ECO:0000313" key="8">
    <source>
        <dbReference type="EMBL" id="KAE9356515.1"/>
    </source>
</evidence>
<dbReference type="EMBL" id="QXFU01000065">
    <property type="protein sequence ID" value="KAE9045774.1"/>
    <property type="molecule type" value="Genomic_DNA"/>
</dbReference>
<gene>
    <name evidence="7" type="ORF">PR001_g2118</name>
    <name evidence="6" type="ORF">PR002_g2045</name>
    <name evidence="8" type="ORF">PR003_g2280</name>
</gene>
<proteinExistence type="inferred from homology"/>
<dbReference type="OrthoDB" id="114025at2759"/>
<comment type="subcellular location">
    <subcellularLocation>
        <location evidence="1 5">Secreted</location>
    </subcellularLocation>
</comment>
<name>A0A6A3NRF2_9STRA</name>
<keyword evidence="3 5" id="KW-0964">Secreted</keyword>
<reference evidence="9 11" key="1">
    <citation type="submission" date="2018-09" db="EMBL/GenBank/DDBJ databases">
        <title>Genomic investigation of the strawberry pathogen Phytophthora fragariae indicates pathogenicity is determined by transcriptional variation in three key races.</title>
        <authorList>
            <person name="Adams T.M."/>
            <person name="Armitage A.D."/>
            <person name="Sobczyk M.K."/>
            <person name="Bates H.J."/>
            <person name="Dunwell J.M."/>
            <person name="Nellist C.F."/>
            <person name="Harrison R.J."/>
        </authorList>
    </citation>
    <scope>NUCLEOTIDE SEQUENCE [LARGE SCALE GENOMIC DNA]</scope>
    <source>
        <strain evidence="7 9">SCRP249</strain>
        <strain evidence="6 11">SCRP324</strain>
        <strain evidence="8 10">SCRP333</strain>
    </source>
</reference>
<evidence type="ECO:0000313" key="6">
    <source>
        <dbReference type="EMBL" id="KAE9045774.1"/>
    </source>
</evidence>
<dbReference type="PROSITE" id="PS51257">
    <property type="entry name" value="PROKAR_LIPOPROTEIN"/>
    <property type="match status" value="1"/>
</dbReference>
<dbReference type="AlphaFoldDB" id="A0A6A3NRF2"/>
<comment type="similarity">
    <text evidence="2 5">Belongs to the RxLR effector family.</text>
</comment>
<sequence length="123" mass="13503">MRLGYLLVVVVATLLAVSCDVTSAESSTPSTRLLRTAGEQTPERRLVNKLPASFVRDLLKDKTKLEGTLTSWQESGLGVKRLAKSLGLSSNWVKMLRNAKNHGKVDEVALLKLYRARVGPKAK</sequence>
<dbReference type="Pfam" id="PF16810">
    <property type="entry name" value="RXLR"/>
    <property type="match status" value="1"/>
</dbReference>
<dbReference type="Proteomes" id="UP000429607">
    <property type="component" value="Unassembled WGS sequence"/>
</dbReference>
<comment type="function">
    <text evidence="5">Effector that suppresses plant defense responses during pathogen infection.</text>
</comment>
<dbReference type="Proteomes" id="UP000435112">
    <property type="component" value="Unassembled WGS sequence"/>
</dbReference>
<dbReference type="EMBL" id="QXFV01000069">
    <property type="protein sequence ID" value="KAE9050746.1"/>
    <property type="molecule type" value="Genomic_DNA"/>
</dbReference>
<evidence type="ECO:0000313" key="11">
    <source>
        <dbReference type="Proteomes" id="UP000435112"/>
    </source>
</evidence>
<dbReference type="EMBL" id="QXFT01000070">
    <property type="protein sequence ID" value="KAE9356515.1"/>
    <property type="molecule type" value="Genomic_DNA"/>
</dbReference>
<evidence type="ECO:0000313" key="9">
    <source>
        <dbReference type="Proteomes" id="UP000429607"/>
    </source>
</evidence>
<evidence type="ECO:0000256" key="1">
    <source>
        <dbReference type="ARBA" id="ARBA00004613"/>
    </source>
</evidence>
<accession>A0A6A3NRF2</accession>
<comment type="domain">
    <text evidence="5">The RxLR-dEER motif acts to carry the protein into the host cell cytoplasm through binding to cell surface phosphatidylinositol-3-phosphate.</text>
</comment>
<dbReference type="Proteomes" id="UP000434957">
    <property type="component" value="Unassembled WGS sequence"/>
</dbReference>
<evidence type="ECO:0000256" key="5">
    <source>
        <dbReference type="RuleBase" id="RU367124"/>
    </source>
</evidence>
<feature type="signal peptide" evidence="5">
    <location>
        <begin position="1"/>
        <end position="24"/>
    </location>
</feature>
<dbReference type="GO" id="GO:0005576">
    <property type="term" value="C:extracellular region"/>
    <property type="evidence" value="ECO:0007669"/>
    <property type="project" value="UniProtKB-SubCell"/>
</dbReference>
<evidence type="ECO:0000256" key="2">
    <source>
        <dbReference type="ARBA" id="ARBA00010400"/>
    </source>
</evidence>
<evidence type="ECO:0000256" key="3">
    <source>
        <dbReference type="ARBA" id="ARBA00022525"/>
    </source>
</evidence>